<keyword evidence="3" id="KW-1185">Reference proteome</keyword>
<evidence type="ECO:0000256" key="1">
    <source>
        <dbReference type="SAM" id="MobiDB-lite"/>
    </source>
</evidence>
<reference evidence="2 3" key="1">
    <citation type="submission" date="2022-03" db="EMBL/GenBank/DDBJ databases">
        <authorList>
            <person name="Nunn A."/>
            <person name="Chopra R."/>
            <person name="Nunn A."/>
            <person name="Contreras Garrido A."/>
        </authorList>
    </citation>
    <scope>NUCLEOTIDE SEQUENCE [LARGE SCALE GENOMIC DNA]</scope>
</reference>
<accession>A0AAU9TBU7</accession>
<proteinExistence type="predicted"/>
<evidence type="ECO:0000313" key="2">
    <source>
        <dbReference type="EMBL" id="CAH2079469.1"/>
    </source>
</evidence>
<dbReference type="PANTHER" id="PTHR33373">
    <property type="entry name" value="OS07G0479600 PROTEIN"/>
    <property type="match status" value="1"/>
</dbReference>
<dbReference type="EMBL" id="OU466863">
    <property type="protein sequence ID" value="CAH2079469.1"/>
    <property type="molecule type" value="Genomic_DNA"/>
</dbReference>
<dbReference type="PANTHER" id="PTHR33373:SF1">
    <property type="entry name" value="DUF4050 DOMAIN-CONTAINING PROTEIN"/>
    <property type="match status" value="1"/>
</dbReference>
<name>A0AAU9TBU7_THLAR</name>
<feature type="region of interest" description="Disordered" evidence="1">
    <location>
        <begin position="144"/>
        <end position="167"/>
    </location>
</feature>
<sequence>RGESILQGRLTDRRSQIKSLSLTFSFSRSKIVSVDEKPSVSDDFWGTSTCEMDNSTMQSQRSMSSISFTNNTATSESTSNPTEFVNNGEMRFPHTVVSSVILSLPFLKNIQSFITSRFSALSRQQWLGNGTPQTKGKLREPTIRSRGFKNSGSQVVPSQNRDGNGNKSVGDMIFDYLKQPACTRCKTTGHTH</sequence>
<organism evidence="2 3">
    <name type="scientific">Thlaspi arvense</name>
    <name type="common">Field penny-cress</name>
    <dbReference type="NCBI Taxonomy" id="13288"/>
    <lineage>
        <taxon>Eukaryota</taxon>
        <taxon>Viridiplantae</taxon>
        <taxon>Streptophyta</taxon>
        <taxon>Embryophyta</taxon>
        <taxon>Tracheophyta</taxon>
        <taxon>Spermatophyta</taxon>
        <taxon>Magnoliopsida</taxon>
        <taxon>eudicotyledons</taxon>
        <taxon>Gunneridae</taxon>
        <taxon>Pentapetalae</taxon>
        <taxon>rosids</taxon>
        <taxon>malvids</taxon>
        <taxon>Brassicales</taxon>
        <taxon>Brassicaceae</taxon>
        <taxon>Thlaspideae</taxon>
        <taxon>Thlaspi</taxon>
    </lineage>
</organism>
<gene>
    <name evidence="2" type="ORF">TAV2_LOCUS25325</name>
</gene>
<feature type="compositionally biased region" description="Polar residues" evidence="1">
    <location>
        <begin position="148"/>
        <end position="167"/>
    </location>
</feature>
<protein>
    <submittedName>
        <fullName evidence="2">Uncharacterized protein</fullName>
    </submittedName>
</protein>
<feature type="non-terminal residue" evidence="2">
    <location>
        <position position="192"/>
    </location>
</feature>
<dbReference type="Proteomes" id="UP000836841">
    <property type="component" value="Chromosome 7"/>
</dbReference>
<evidence type="ECO:0000313" key="3">
    <source>
        <dbReference type="Proteomes" id="UP000836841"/>
    </source>
</evidence>
<dbReference type="AlphaFoldDB" id="A0AAU9TBU7"/>